<dbReference type="OrthoDB" id="2154253at2759"/>
<dbReference type="InterPro" id="IPR001214">
    <property type="entry name" value="SET_dom"/>
</dbReference>
<evidence type="ECO:0000256" key="1">
    <source>
        <dbReference type="ARBA" id="ARBA00004572"/>
    </source>
</evidence>
<reference evidence="11" key="1">
    <citation type="submission" date="2022-07" db="EMBL/GenBank/DDBJ databases">
        <title>Phylogenomic reconstructions and comparative analyses of Kickxellomycotina fungi.</title>
        <authorList>
            <person name="Reynolds N.K."/>
            <person name="Stajich J.E."/>
            <person name="Barry K."/>
            <person name="Grigoriev I.V."/>
            <person name="Crous P."/>
            <person name="Smith M.E."/>
        </authorList>
    </citation>
    <scope>NUCLEOTIDE SEQUENCE</scope>
    <source>
        <strain evidence="11">BCRC 34297</strain>
    </source>
</reference>
<dbReference type="SUPFAM" id="SSF144232">
    <property type="entry name" value="HIT/MYND zinc finger-like"/>
    <property type="match status" value="1"/>
</dbReference>
<feature type="region of interest" description="Disordered" evidence="8">
    <location>
        <begin position="245"/>
        <end position="306"/>
    </location>
</feature>
<dbReference type="PANTHER" id="PTHR12197">
    <property type="entry name" value="HISTONE-LYSINE N-METHYLTRANSFERASE SMYD"/>
    <property type="match status" value="1"/>
</dbReference>
<comment type="similarity">
    <text evidence="2">Belongs to the Tom20 family.</text>
</comment>
<name>A0A9W8GRC1_9FUNG</name>
<organism evidence="11 12">
    <name type="scientific">Coemansia pectinata</name>
    <dbReference type="NCBI Taxonomy" id="1052879"/>
    <lineage>
        <taxon>Eukaryota</taxon>
        <taxon>Fungi</taxon>
        <taxon>Fungi incertae sedis</taxon>
        <taxon>Zoopagomycota</taxon>
        <taxon>Kickxellomycotina</taxon>
        <taxon>Kickxellomycetes</taxon>
        <taxon>Kickxellales</taxon>
        <taxon>Kickxellaceae</taxon>
        <taxon>Coemansia</taxon>
    </lineage>
</organism>
<accession>A0A9W8GRC1</accession>
<evidence type="ECO:0000256" key="5">
    <source>
        <dbReference type="ARBA" id="ARBA00022989"/>
    </source>
</evidence>
<keyword evidence="6" id="KW-0496">Mitochondrion</keyword>
<dbReference type="GO" id="GO:0006605">
    <property type="term" value="P:protein targeting"/>
    <property type="evidence" value="ECO:0007669"/>
    <property type="project" value="InterPro"/>
</dbReference>
<evidence type="ECO:0000256" key="2">
    <source>
        <dbReference type="ARBA" id="ARBA00005792"/>
    </source>
</evidence>
<evidence type="ECO:0000259" key="10">
    <source>
        <dbReference type="PROSITE" id="PS50280"/>
    </source>
</evidence>
<dbReference type="SMART" id="SM00317">
    <property type="entry name" value="SET"/>
    <property type="match status" value="1"/>
</dbReference>
<gene>
    <name evidence="11" type="primary">TOM20</name>
    <name evidence="11" type="ORF">GGI19_005254</name>
</gene>
<keyword evidence="12" id="KW-1185">Reference proteome</keyword>
<evidence type="ECO:0000256" key="3">
    <source>
        <dbReference type="ARBA" id="ARBA00022692"/>
    </source>
</evidence>
<dbReference type="SUPFAM" id="SSF47157">
    <property type="entry name" value="Mitochondrial import receptor subunit Tom20"/>
    <property type="match status" value="1"/>
</dbReference>
<feature type="domain" description="SET" evidence="10">
    <location>
        <begin position="166"/>
        <end position="579"/>
    </location>
</feature>
<dbReference type="Gene3D" id="6.10.140.2220">
    <property type="match status" value="1"/>
</dbReference>
<dbReference type="InterPro" id="IPR046341">
    <property type="entry name" value="SET_dom_sf"/>
</dbReference>
<evidence type="ECO:0000256" key="8">
    <source>
        <dbReference type="SAM" id="MobiDB-lite"/>
    </source>
</evidence>
<dbReference type="GO" id="GO:0005634">
    <property type="term" value="C:nucleus"/>
    <property type="evidence" value="ECO:0007669"/>
    <property type="project" value="TreeGrafter"/>
</dbReference>
<feature type="transmembrane region" description="Helical" evidence="9">
    <location>
        <begin position="6"/>
        <end position="28"/>
    </location>
</feature>
<dbReference type="Gene3D" id="1.10.220.160">
    <property type="match status" value="1"/>
</dbReference>
<proteinExistence type="inferred from homology"/>
<dbReference type="EMBL" id="JANBUH010000613">
    <property type="protein sequence ID" value="KAJ2750186.1"/>
    <property type="molecule type" value="Genomic_DNA"/>
</dbReference>
<evidence type="ECO:0000256" key="9">
    <source>
        <dbReference type="SAM" id="Phobius"/>
    </source>
</evidence>
<sequence length="675" mass="75160">MVTGKTIAIATAVTAAVAGLSYVAYFDYKRRNDRQFRRKLQRNRKKAEKTAQKVSSLSLDDINDQALELLNIVIKEKLPESAEDKEQFFLAQVSRGETLCSAGPAGYTEAACRFYQALMVYPNPVELVMIYQKTTPEEVFKLVMAMMAQEVRQKQSRYFDAFPTADKFVSIKDKNKIGGGNKGKKAEEGKEVVTPNRGLFATKSFEAGEIVYEEDAVVSTLLPCAQNGQFCYHCLKHIPETKDRAEEVQDEAEPAEKIAEEPVEDAEEPKAEETEEKGDEEEKIDEEKADEEEKIDEEKADEDKASEEIGTYAEAAAAAIPATDVDEEEEEPKTYAEAISAGLTPEFSAKSSSALTCDKCHEAVYCSEKCRQDAYDGYHQFLCPSSTSPTAREFALLTQQSHELAPILIAKFFGLLVDREKKKELARALGIAGEATEADKYTTWEHLECMRYLELLPTTSDARILRKLGELMSHSVPGLVEFVTSDRYTMLKGKLDYNAYAVHTGVDVPTASESEIISDTMRDDHGASAVGTALYLISSHIAHSCDPNAQAVFSEGTDKIAIKTLKPVAKDEELRVSFVDLSLGKEDRQRLLKASYRITCTCPKCESEVSEKKEEVVEELVAEVEKEEVVEEPAVEEESEEVVGEDGEITEEEGEVTDDEASENDEDEEEEEEEE</sequence>
<evidence type="ECO:0000256" key="4">
    <source>
        <dbReference type="ARBA" id="ARBA00022787"/>
    </source>
</evidence>
<dbReference type="GO" id="GO:0005742">
    <property type="term" value="C:mitochondrial outer membrane translocase complex"/>
    <property type="evidence" value="ECO:0007669"/>
    <property type="project" value="InterPro"/>
</dbReference>
<feature type="region of interest" description="Disordered" evidence="8">
    <location>
        <begin position="623"/>
        <end position="675"/>
    </location>
</feature>
<dbReference type="Proteomes" id="UP001140011">
    <property type="component" value="Unassembled WGS sequence"/>
</dbReference>
<dbReference type="PROSITE" id="PS50280">
    <property type="entry name" value="SET"/>
    <property type="match status" value="1"/>
</dbReference>
<dbReference type="PANTHER" id="PTHR12197:SF298">
    <property type="entry name" value="HISTONE-LYSINE N-METHYLTRANSFERASE ATXR4"/>
    <property type="match status" value="1"/>
</dbReference>
<evidence type="ECO:0000256" key="7">
    <source>
        <dbReference type="ARBA" id="ARBA00023136"/>
    </source>
</evidence>
<evidence type="ECO:0000313" key="12">
    <source>
        <dbReference type="Proteomes" id="UP001140011"/>
    </source>
</evidence>
<keyword evidence="5 9" id="KW-1133">Transmembrane helix</keyword>
<dbReference type="CDD" id="cd20071">
    <property type="entry name" value="SET_SMYD"/>
    <property type="match status" value="1"/>
</dbReference>
<feature type="compositionally biased region" description="Acidic residues" evidence="8">
    <location>
        <begin position="273"/>
        <end position="300"/>
    </location>
</feature>
<dbReference type="InterPro" id="IPR050869">
    <property type="entry name" value="H3K4_H4K5_MeTrfase"/>
</dbReference>
<dbReference type="SUPFAM" id="SSF82199">
    <property type="entry name" value="SET domain"/>
    <property type="match status" value="1"/>
</dbReference>
<protein>
    <submittedName>
        <fullName evidence="11">Mitochondrial import receptor subunit tom20</fullName>
    </submittedName>
</protein>
<dbReference type="Pfam" id="PF00856">
    <property type="entry name" value="SET"/>
    <property type="match status" value="1"/>
</dbReference>
<keyword evidence="7 9" id="KW-0472">Membrane</keyword>
<comment type="subcellular location">
    <subcellularLocation>
        <location evidence="1">Mitochondrion outer membrane</location>
        <topology evidence="1">Single-pass membrane protein</topology>
    </subcellularLocation>
</comment>
<dbReference type="Gene3D" id="1.20.960.10">
    <property type="entry name" value="Mitochondrial outer membrane translocase complex, subunit Tom20 domain"/>
    <property type="match status" value="1"/>
</dbReference>
<dbReference type="Pfam" id="PF02064">
    <property type="entry name" value="MAS20"/>
    <property type="match status" value="1"/>
</dbReference>
<evidence type="ECO:0000256" key="6">
    <source>
        <dbReference type="ARBA" id="ARBA00023128"/>
    </source>
</evidence>
<keyword evidence="11" id="KW-0675">Receptor</keyword>
<dbReference type="InterPro" id="IPR002056">
    <property type="entry name" value="MAS20"/>
</dbReference>
<dbReference type="GO" id="GO:0006886">
    <property type="term" value="P:intracellular protein transport"/>
    <property type="evidence" value="ECO:0007669"/>
    <property type="project" value="InterPro"/>
</dbReference>
<evidence type="ECO:0000313" key="11">
    <source>
        <dbReference type="EMBL" id="KAJ2750186.1"/>
    </source>
</evidence>
<keyword evidence="4" id="KW-1000">Mitochondrion outer membrane</keyword>
<comment type="caution">
    <text evidence="11">The sequence shown here is derived from an EMBL/GenBank/DDBJ whole genome shotgun (WGS) entry which is preliminary data.</text>
</comment>
<dbReference type="PRINTS" id="PR00351">
    <property type="entry name" value="OM20RECEPTOR"/>
</dbReference>
<dbReference type="AlphaFoldDB" id="A0A9W8GRC1"/>
<dbReference type="InterPro" id="IPR023392">
    <property type="entry name" value="Tom20_dom_sf"/>
</dbReference>
<keyword evidence="3 9" id="KW-0812">Transmembrane</keyword>
<dbReference type="Gene3D" id="2.170.270.10">
    <property type="entry name" value="SET domain"/>
    <property type="match status" value="1"/>
</dbReference>